<comment type="caution">
    <text evidence="1">The sequence shown here is derived from an EMBL/GenBank/DDBJ whole genome shotgun (WGS) entry which is preliminary data.</text>
</comment>
<evidence type="ECO:0000313" key="1">
    <source>
        <dbReference type="EMBL" id="PSB57094.1"/>
    </source>
</evidence>
<evidence type="ECO:0000313" key="2">
    <source>
        <dbReference type="Proteomes" id="UP000238937"/>
    </source>
</evidence>
<name>A0A2T1GHB8_9CYAN</name>
<dbReference type="PIRSF" id="PIRSF029416">
    <property type="entry name" value="UCP029416_PTP"/>
    <property type="match status" value="1"/>
</dbReference>
<accession>A0A2T1GHB8</accession>
<dbReference type="AlphaFoldDB" id="A0A2T1GHB8"/>
<dbReference type="InterPro" id="IPR016919">
    <property type="entry name" value="UCP029416_PTP"/>
</dbReference>
<sequence>MYREQLLFVCSRNQWRSPTAAALFDRSERHSAKSAGTSDSARIKITPGLINWADRIFVMEKRHAAILQRNYPDLIAEKAVIVLHISDDYQYQDPELIEILESRLAEYLE</sequence>
<organism evidence="1 2">
    <name type="scientific">Chamaesiphon polymorphus CCALA 037</name>
    <dbReference type="NCBI Taxonomy" id="2107692"/>
    <lineage>
        <taxon>Bacteria</taxon>
        <taxon>Bacillati</taxon>
        <taxon>Cyanobacteriota</taxon>
        <taxon>Cyanophyceae</taxon>
        <taxon>Gomontiellales</taxon>
        <taxon>Chamaesiphonaceae</taxon>
        <taxon>Chamaesiphon</taxon>
    </lineage>
</organism>
<protein>
    <submittedName>
        <fullName evidence="1">Protein tyrosine phosphatase</fullName>
    </submittedName>
</protein>
<dbReference type="InterPro" id="IPR036196">
    <property type="entry name" value="Ptyr_pPase_sf"/>
</dbReference>
<dbReference type="Gene3D" id="3.40.50.2300">
    <property type="match status" value="1"/>
</dbReference>
<proteinExistence type="predicted"/>
<dbReference type="EMBL" id="PVWO01000093">
    <property type="protein sequence ID" value="PSB57094.1"/>
    <property type="molecule type" value="Genomic_DNA"/>
</dbReference>
<dbReference type="SUPFAM" id="SSF52788">
    <property type="entry name" value="Phosphotyrosine protein phosphatases I"/>
    <property type="match status" value="1"/>
</dbReference>
<dbReference type="Proteomes" id="UP000238937">
    <property type="component" value="Unassembled WGS sequence"/>
</dbReference>
<gene>
    <name evidence="1" type="ORF">C7B77_09655</name>
</gene>
<keyword evidence="2" id="KW-1185">Reference proteome</keyword>
<dbReference type="OrthoDB" id="7210484at2"/>
<reference evidence="1 2" key="1">
    <citation type="submission" date="2018-03" db="EMBL/GenBank/DDBJ databases">
        <title>The ancient ancestry and fast evolution of plastids.</title>
        <authorList>
            <person name="Moore K.R."/>
            <person name="Magnabosco C."/>
            <person name="Momper L."/>
            <person name="Gold D.A."/>
            <person name="Bosak T."/>
            <person name="Fournier G.P."/>
        </authorList>
    </citation>
    <scope>NUCLEOTIDE SEQUENCE [LARGE SCALE GENOMIC DNA]</scope>
    <source>
        <strain evidence="1 2">CCALA 037</strain>
    </source>
</reference>